<sequence>MYKSIIHILSTAVLVTLLLGCDGVSENPKQAFHQVSEVPIDLGVFSSHADLVAFVAQGTLNIAKTDGSGVLAQFKLNETKVTDIAISQDNRLLAASFTTYVVVWDLVDKVRLGQFDVSGESEFAKTSKIAIYANPMQLLVGMTDGTISVIDFENKLTKRIKYHDARVSFLELGTQRQLILSAGHDGVVNILNASTLQPTFEHRLSKRVTSVAYNLSQNLLFASDALNEQIILRPFSSERALIKLAYRERFRWFRAAAFSPDGQYLATGSSKSWWTLWDVNTGQEIDAYGIQAATSTALIVDMHINRERKLVTLNSDGIIEYWDINILKNLTR</sequence>
<dbReference type="PROSITE" id="PS51257">
    <property type="entry name" value="PROKAR_LIPOPROTEIN"/>
    <property type="match status" value="1"/>
</dbReference>
<proteinExistence type="predicted"/>
<protein>
    <submittedName>
        <fullName evidence="4">Uncharacterized protein</fullName>
    </submittedName>
</protein>
<keyword evidence="2" id="KW-0677">Repeat</keyword>
<dbReference type="Proteomes" id="UP000031327">
    <property type="component" value="Unassembled WGS sequence"/>
</dbReference>
<dbReference type="PANTHER" id="PTHR44019:SF8">
    <property type="entry name" value="POC1 CENTRIOLAR PROTEIN HOMOLOG"/>
    <property type="match status" value="1"/>
</dbReference>
<dbReference type="PANTHER" id="PTHR44019">
    <property type="entry name" value="WD REPEAT-CONTAINING PROTEIN 55"/>
    <property type="match status" value="1"/>
</dbReference>
<dbReference type="Gene3D" id="2.130.10.10">
    <property type="entry name" value="YVTN repeat-like/Quinoprotein amine dehydrogenase"/>
    <property type="match status" value="2"/>
</dbReference>
<reference evidence="4 6" key="1">
    <citation type="submission" date="2014-12" db="EMBL/GenBank/DDBJ databases">
        <title>Draft Genome Sequence of Pseudoalteromonas luteoviolacea HI1.</title>
        <authorList>
            <person name="Asahina A.Y."/>
            <person name="Hadfield M.G."/>
        </authorList>
    </citation>
    <scope>NUCLEOTIDE SEQUENCE [LARGE SCALE GENOMIC DNA]</scope>
    <source>
        <strain evidence="4 6">HI1</strain>
    </source>
</reference>
<dbReference type="Pfam" id="PF00400">
    <property type="entry name" value="WD40"/>
    <property type="match status" value="2"/>
</dbReference>
<name>A0A0C1Q871_9GAMM</name>
<evidence type="ECO:0000313" key="5">
    <source>
        <dbReference type="EMBL" id="KID56415.1"/>
    </source>
</evidence>
<evidence type="ECO:0000256" key="3">
    <source>
        <dbReference type="PROSITE-ProRule" id="PRU00221"/>
    </source>
</evidence>
<keyword evidence="1 3" id="KW-0853">WD repeat</keyword>
<accession>A0A0C1Q871</accession>
<evidence type="ECO:0000313" key="4">
    <source>
        <dbReference type="EMBL" id="KID55690.1"/>
    </source>
</evidence>
<evidence type="ECO:0000256" key="1">
    <source>
        <dbReference type="ARBA" id="ARBA00022574"/>
    </source>
</evidence>
<evidence type="ECO:0000256" key="2">
    <source>
        <dbReference type="ARBA" id="ARBA00022737"/>
    </source>
</evidence>
<dbReference type="AlphaFoldDB" id="A0A0C1Q871"/>
<gene>
    <name evidence="4" type="ORF">JF50_15000</name>
    <name evidence="5" type="ORF">JF50_19590</name>
</gene>
<dbReference type="SUPFAM" id="SSF50978">
    <property type="entry name" value="WD40 repeat-like"/>
    <property type="match status" value="1"/>
</dbReference>
<dbReference type="PROSITE" id="PS50082">
    <property type="entry name" value="WD_REPEATS_2"/>
    <property type="match status" value="1"/>
</dbReference>
<evidence type="ECO:0000313" key="6">
    <source>
        <dbReference type="Proteomes" id="UP000031327"/>
    </source>
</evidence>
<dbReference type="InterPro" id="IPR001680">
    <property type="entry name" value="WD40_rpt"/>
</dbReference>
<organism evidence="4 6">
    <name type="scientific">Pseudoalteromonas luteoviolacea</name>
    <dbReference type="NCBI Taxonomy" id="43657"/>
    <lineage>
        <taxon>Bacteria</taxon>
        <taxon>Pseudomonadati</taxon>
        <taxon>Pseudomonadota</taxon>
        <taxon>Gammaproteobacteria</taxon>
        <taxon>Alteromonadales</taxon>
        <taxon>Pseudoalteromonadaceae</taxon>
        <taxon>Pseudoalteromonas</taxon>
    </lineage>
</organism>
<dbReference type="SMART" id="SM00320">
    <property type="entry name" value="WD40"/>
    <property type="match status" value="3"/>
</dbReference>
<dbReference type="InterPro" id="IPR015943">
    <property type="entry name" value="WD40/YVTN_repeat-like_dom_sf"/>
</dbReference>
<dbReference type="InterPro" id="IPR036322">
    <property type="entry name" value="WD40_repeat_dom_sf"/>
</dbReference>
<dbReference type="EMBL" id="JWIC01000007">
    <property type="protein sequence ID" value="KID56415.1"/>
    <property type="molecule type" value="Genomic_DNA"/>
</dbReference>
<comment type="caution">
    <text evidence="4">The sequence shown here is derived from an EMBL/GenBank/DDBJ whole genome shotgun (WGS) entry which is preliminary data.</text>
</comment>
<dbReference type="RefSeq" id="WP_039610268.1">
    <property type="nucleotide sequence ID" value="NZ_JWIC01000007.1"/>
</dbReference>
<feature type="repeat" description="WD" evidence="3">
    <location>
        <begin position="257"/>
        <end position="287"/>
    </location>
</feature>
<dbReference type="InterPro" id="IPR050505">
    <property type="entry name" value="WDR55/POC1"/>
</dbReference>
<dbReference type="OrthoDB" id="6310930at2"/>
<dbReference type="EMBL" id="JWIC01000007">
    <property type="protein sequence ID" value="KID55690.1"/>
    <property type="molecule type" value="Genomic_DNA"/>
</dbReference>